<feature type="domain" description="Glycosyl transferase family 1" evidence="2">
    <location>
        <begin position="191"/>
        <end position="347"/>
    </location>
</feature>
<dbReference type="GO" id="GO:0009011">
    <property type="term" value="F:alpha-1,4-glucan glucosyltransferase (ADP-glucose donor) activity"/>
    <property type="evidence" value="ECO:0007669"/>
    <property type="project" value="UniProtKB-EC"/>
</dbReference>
<keyword evidence="5" id="KW-1185">Reference proteome</keyword>
<dbReference type="CDD" id="cd03809">
    <property type="entry name" value="GT4_MtfB-like"/>
    <property type="match status" value="1"/>
</dbReference>
<dbReference type="EC" id="2.4.1.21" evidence="4"/>
<accession>A0A3P4B2T6</accession>
<dbReference type="InterPro" id="IPR028098">
    <property type="entry name" value="Glyco_trans_4-like_N"/>
</dbReference>
<evidence type="ECO:0000256" key="1">
    <source>
        <dbReference type="ARBA" id="ARBA00022679"/>
    </source>
</evidence>
<dbReference type="FunFam" id="3.40.50.2000:FF:000119">
    <property type="entry name" value="Glycosyl transferase group 1"/>
    <property type="match status" value="1"/>
</dbReference>
<evidence type="ECO:0000313" key="5">
    <source>
        <dbReference type="Proteomes" id="UP000277294"/>
    </source>
</evidence>
<proteinExistence type="predicted"/>
<feature type="domain" description="Glycosyltransferase subfamily 4-like N-terminal" evidence="3">
    <location>
        <begin position="19"/>
        <end position="168"/>
    </location>
</feature>
<evidence type="ECO:0000259" key="2">
    <source>
        <dbReference type="Pfam" id="PF00534"/>
    </source>
</evidence>
<reference evidence="4 5" key="1">
    <citation type="submission" date="2018-10" db="EMBL/GenBank/DDBJ databases">
        <authorList>
            <person name="Criscuolo A."/>
        </authorList>
    </citation>
    <scope>NUCLEOTIDE SEQUENCE [LARGE SCALE GENOMIC DNA]</scope>
    <source>
        <strain evidence="4">DnA1</strain>
    </source>
</reference>
<dbReference type="Pfam" id="PF13439">
    <property type="entry name" value="Glyco_transf_4"/>
    <property type="match status" value="1"/>
</dbReference>
<dbReference type="SUPFAM" id="SSF53756">
    <property type="entry name" value="UDP-Glycosyltransferase/glycogen phosphorylase"/>
    <property type="match status" value="1"/>
</dbReference>
<dbReference type="PANTHER" id="PTHR46401:SF2">
    <property type="entry name" value="GLYCOSYLTRANSFERASE WBBK-RELATED"/>
    <property type="match status" value="1"/>
</dbReference>
<keyword evidence="1 4" id="KW-0808">Transferase</keyword>
<evidence type="ECO:0000313" key="4">
    <source>
        <dbReference type="EMBL" id="VCU69465.1"/>
    </source>
</evidence>
<organism evidence="4 5">
    <name type="scientific">Pigmentiphaga humi</name>
    <dbReference type="NCBI Taxonomy" id="2478468"/>
    <lineage>
        <taxon>Bacteria</taxon>
        <taxon>Pseudomonadati</taxon>
        <taxon>Pseudomonadota</taxon>
        <taxon>Betaproteobacteria</taxon>
        <taxon>Burkholderiales</taxon>
        <taxon>Alcaligenaceae</taxon>
        <taxon>Pigmentiphaga</taxon>
    </lineage>
</organism>
<dbReference type="Proteomes" id="UP000277294">
    <property type="component" value="Unassembled WGS sequence"/>
</dbReference>
<keyword evidence="4" id="KW-0328">Glycosyltransferase</keyword>
<protein>
    <submittedName>
        <fullName evidence="4">Capsular glucan synthase</fullName>
        <ecNumber evidence="4">2.4.1.21</ecNumber>
    </submittedName>
</protein>
<dbReference type="AlphaFoldDB" id="A0A3P4B2T6"/>
<gene>
    <name evidence="4" type="primary">glgA_1</name>
    <name evidence="4" type="ORF">PIGHUM_01527</name>
</gene>
<dbReference type="Gene3D" id="3.40.50.2000">
    <property type="entry name" value="Glycogen Phosphorylase B"/>
    <property type="match status" value="2"/>
</dbReference>
<name>A0A3P4B2T6_9BURK</name>
<dbReference type="Pfam" id="PF00534">
    <property type="entry name" value="Glycos_transf_1"/>
    <property type="match status" value="1"/>
</dbReference>
<dbReference type="GO" id="GO:0009103">
    <property type="term" value="P:lipopolysaccharide biosynthetic process"/>
    <property type="evidence" value="ECO:0007669"/>
    <property type="project" value="TreeGrafter"/>
</dbReference>
<sequence length="372" mass="41049">MRIGLSTTPIEPALAGNPTGIATYTAALAAHLPREGVAVRPYALPPTRRRPGLARSAYLPHSYLVHAASEYLGCQPAAAVDADVFHFTDHRVVRTRCPSVATVHDAIPLQFPHWASARLRLLKNVVMKRMIRRADLFVSVSHFARAELEEFFGLPPDRVRTVHCGIADEWLQPLLGGENVLSSRGLRPRGYFLFVGGLQPRKNVDRLVQAHRSLPEHLRREFPLVVVGRMGWRCEDTAATLSRAQATGEPLIWLDDVEDFATLRHLYRGAAALTFPSLYEGFGLPVLEAFASETPVITSNASSLPEVAGEAALLVDPFSVDEIAGAMLRIVDDPALAEQLRVQGRQRVAQFSWRRTAAALLPIYREVTARPV</sequence>
<evidence type="ECO:0000259" key="3">
    <source>
        <dbReference type="Pfam" id="PF13439"/>
    </source>
</evidence>
<dbReference type="InterPro" id="IPR001296">
    <property type="entry name" value="Glyco_trans_1"/>
</dbReference>
<dbReference type="EMBL" id="UWPJ01000014">
    <property type="protein sequence ID" value="VCU69465.1"/>
    <property type="molecule type" value="Genomic_DNA"/>
</dbReference>
<dbReference type="PANTHER" id="PTHR46401">
    <property type="entry name" value="GLYCOSYLTRANSFERASE WBBK-RELATED"/>
    <property type="match status" value="1"/>
</dbReference>